<sequence length="476" mass="51716">MSMKASATLAIIVSLATLLAFAGLIPLGRWHDEYLALHDYHQGGVGFLWERLLHWSPRPLSELLIYFYSLTVYHVGLPLIGAFIAPFWILLVAAILWPVLRGRQGLLPACVLLAMLLLGHPVAEVFYWPFGVVAYLPTLTAAAMLLALDWGGWMETPTGNIWRFVALTTAAASSEVGALFTVLYIGLLIASGSLEKARRSLIFAIPLLLSLALLYLQYTGRVAKGNEVFGDPAVAHHPGKALLAVGNHMFFNLLRGDNRHHAAALLAGLATKLLFLAGAYRAMSARRQDDTSPRAQRMRMVLVVASLATAILIMAAALYNFGSLCCERHDTMRQGYVLVALGSLATYLAIRSPSRRAHRAGPLLLLALLIPLATAAPRLMTEYRDYATVRRASSETWQSGRAAGPSMQVTQTMPGPIVGGLRIEPGVYHRIAQANDDVHWMLPFFDKEAAIVTAPINAPHDAKAPQHGATSAPGKQ</sequence>
<evidence type="ECO:0000313" key="2">
    <source>
        <dbReference type="EMBL" id="MFC5524244.1"/>
    </source>
</evidence>
<comment type="caution">
    <text evidence="2">The sequence shown here is derived from an EMBL/GenBank/DDBJ whole genome shotgun (WGS) entry which is preliminary data.</text>
</comment>
<reference evidence="3" key="1">
    <citation type="journal article" date="2019" name="Int. J. Syst. Evol. Microbiol.">
        <title>The Global Catalogue of Microorganisms (GCM) 10K type strain sequencing project: providing services to taxonomists for standard genome sequencing and annotation.</title>
        <authorList>
            <consortium name="The Broad Institute Genomics Platform"/>
            <consortium name="The Broad Institute Genome Sequencing Center for Infectious Disease"/>
            <person name="Wu L."/>
            <person name="Ma J."/>
        </authorList>
    </citation>
    <scope>NUCLEOTIDE SEQUENCE [LARGE SCALE GENOMIC DNA]</scope>
    <source>
        <strain evidence="3">CGMCC 1.16619</strain>
    </source>
</reference>
<keyword evidence="1" id="KW-1133">Transmembrane helix</keyword>
<dbReference type="RefSeq" id="WP_377316264.1">
    <property type="nucleotide sequence ID" value="NZ_JBHSNF010000001.1"/>
</dbReference>
<feature type="transmembrane region" description="Helical" evidence="1">
    <location>
        <begin position="65"/>
        <end position="97"/>
    </location>
</feature>
<feature type="transmembrane region" description="Helical" evidence="1">
    <location>
        <begin position="362"/>
        <end position="380"/>
    </location>
</feature>
<feature type="transmembrane region" description="Helical" evidence="1">
    <location>
        <begin position="261"/>
        <end position="280"/>
    </location>
</feature>
<protein>
    <submittedName>
        <fullName evidence="2">Uncharacterized protein</fullName>
    </submittedName>
</protein>
<proteinExistence type="predicted"/>
<keyword evidence="1" id="KW-0472">Membrane</keyword>
<dbReference type="Proteomes" id="UP001596114">
    <property type="component" value="Unassembled WGS sequence"/>
</dbReference>
<organism evidence="2 3">
    <name type="scientific">Rhodanobacter ginsengisoli</name>
    <dbReference type="NCBI Taxonomy" id="418646"/>
    <lineage>
        <taxon>Bacteria</taxon>
        <taxon>Pseudomonadati</taxon>
        <taxon>Pseudomonadota</taxon>
        <taxon>Gammaproteobacteria</taxon>
        <taxon>Lysobacterales</taxon>
        <taxon>Rhodanobacteraceae</taxon>
        <taxon>Rhodanobacter</taxon>
    </lineage>
</organism>
<evidence type="ECO:0000313" key="3">
    <source>
        <dbReference type="Proteomes" id="UP001596114"/>
    </source>
</evidence>
<feature type="transmembrane region" description="Helical" evidence="1">
    <location>
        <begin position="333"/>
        <end position="350"/>
    </location>
</feature>
<name>A0ABW0QNH7_9GAMM</name>
<keyword evidence="1" id="KW-0812">Transmembrane</keyword>
<evidence type="ECO:0000256" key="1">
    <source>
        <dbReference type="SAM" id="Phobius"/>
    </source>
</evidence>
<feature type="transmembrane region" description="Helical" evidence="1">
    <location>
        <begin position="161"/>
        <end position="189"/>
    </location>
</feature>
<gene>
    <name evidence="2" type="ORF">ACFPPA_00665</name>
</gene>
<accession>A0ABW0QNH7</accession>
<keyword evidence="3" id="KW-1185">Reference proteome</keyword>
<feature type="transmembrane region" description="Helical" evidence="1">
    <location>
        <begin position="201"/>
        <end position="218"/>
    </location>
</feature>
<dbReference type="EMBL" id="JBHSNF010000001">
    <property type="protein sequence ID" value="MFC5524244.1"/>
    <property type="molecule type" value="Genomic_DNA"/>
</dbReference>
<feature type="transmembrane region" description="Helical" evidence="1">
    <location>
        <begin position="301"/>
        <end position="321"/>
    </location>
</feature>